<feature type="domain" description="Cell morphogenesis protein N-terminal" evidence="2">
    <location>
        <begin position="254"/>
        <end position="785"/>
    </location>
</feature>
<feature type="region of interest" description="Disordered" evidence="1">
    <location>
        <begin position="1042"/>
        <end position="1067"/>
    </location>
</feature>
<feature type="region of interest" description="Disordered" evidence="1">
    <location>
        <begin position="2861"/>
        <end position="2888"/>
    </location>
</feature>
<feature type="region of interest" description="Disordered" evidence="1">
    <location>
        <begin position="1633"/>
        <end position="1697"/>
    </location>
</feature>
<dbReference type="InterPro" id="IPR025481">
    <property type="entry name" value="Cell_Morphogen_C"/>
</dbReference>
<feature type="compositionally biased region" description="Basic and acidic residues" evidence="1">
    <location>
        <begin position="2296"/>
        <end position="2312"/>
    </location>
</feature>
<feature type="compositionally biased region" description="Low complexity" evidence="1">
    <location>
        <begin position="2861"/>
        <end position="2883"/>
    </location>
</feature>
<dbReference type="PANTHER" id="PTHR12295">
    <property type="entry name" value="FURRY-RELATED"/>
    <property type="match status" value="1"/>
</dbReference>
<evidence type="ECO:0000259" key="2">
    <source>
        <dbReference type="Pfam" id="PF14222"/>
    </source>
</evidence>
<feature type="domain" description="Cell morphogenesis central region" evidence="4">
    <location>
        <begin position="1836"/>
        <end position="1902"/>
    </location>
</feature>
<feature type="compositionally biased region" description="Low complexity" evidence="1">
    <location>
        <begin position="2673"/>
        <end position="2697"/>
    </location>
</feature>
<feature type="domain" description="Cell morphogenesis central region" evidence="4">
    <location>
        <begin position="2073"/>
        <end position="2174"/>
    </location>
</feature>
<feature type="compositionally biased region" description="Gly residues" evidence="1">
    <location>
        <begin position="113"/>
        <end position="126"/>
    </location>
</feature>
<feature type="region of interest" description="Disordered" evidence="1">
    <location>
        <begin position="2670"/>
        <end position="2709"/>
    </location>
</feature>
<feature type="region of interest" description="Disordered" evidence="1">
    <location>
        <begin position="96"/>
        <end position="130"/>
    </location>
</feature>
<feature type="compositionally biased region" description="Low complexity" evidence="1">
    <location>
        <begin position="56"/>
        <end position="80"/>
    </location>
</feature>
<dbReference type="Pfam" id="PF19421">
    <property type="entry name" value="Fry_C"/>
    <property type="match status" value="2"/>
</dbReference>
<feature type="compositionally biased region" description="Basic and acidic residues" evidence="1">
    <location>
        <begin position="19"/>
        <end position="35"/>
    </location>
</feature>
<dbReference type="Pfam" id="PF14222">
    <property type="entry name" value="MOR2-PAG1_N"/>
    <property type="match status" value="1"/>
</dbReference>
<sequence>MSDAEELTDPTMPSAVSDVGERSAGDGRESSHDDSPDVTTDDELDELPDHHHQQHSTTSSSSSTAAAAAAAAGSGKNSATNASVASAATAYATVASEKQTEHSASPRNRASESGGGGMGNGGGGLLPWGARKELPTTISAQLTETNIRPGEYVMRTLFSEFTVTVEKKIEVVIQEPLERIISKSLQRGEDTKFDQLVMAFGSVAEHCLPSLLKALFDWYNRQGVADWGAPDPKGKADPNKSKGVESSSWGGLAERRDLAVEFVLCLVLIEVLKQLPVHPGHDELVHTIEDLAFKHFRHREGVQSNPNCANINVVADLYAEVIGILAQSRFQSVRRRFMHELKELRGKEASAHTTHNITALLMGMKFFRVKMVPIEEFEASFQFMQECAQYFLEVRDKDIKHGLAGLFVEILVPVAAAVKNEVNVPCLKNFVEMLYSSTLDTATKNKHKLAIFPLLTCLLCVSQKIFFLSNWHYFLTMCLQHLKNRDPKMARVALESLYRLLWVYMIRIKCESNSATHSRLASIVSSLFPKGSKTVVPRDTPLNIFVKIIQFIAQERLDFAMSDIMFDLLSVGRPIKVILSPERMAIGLRAFLVVADSLQQKEGDPPMPRTLAVLPSGNTLRVKKTFLSKMLTEDTARNIGLAAYYPLVRKAFNDILKALDNQFGKPLMMTNTQNVNKEPDELIGGERKAKMDLLRTCVAAVPRLIPDGMTGQELVEMLARLTVHMDEELRALAFQSLQALVIDFPEWRHEVIYGFIQFIVRDVGDAFPQLLDASLRMLLQLYTAWRTSLSSTTSTSSTPAARTPSYLLQLQHLQLHQRGDDLDMVCLGEAVALVLMCACRSPPRRLAVLILKELKQLTLCFTVPPHHTSLLDAMDKHCSAVVESVSGQVGASERGVVTGLAAVDLQWLAERSANVWTGGNSDVDKAMGQQPQLDVWPQVLLGFLAFDCVLLLCPRVVVHMWPLVYTRAMNLYPTIDPLQPNDNRASLLRSATTLKKPVCERDLYLNLWRNYVVVACRVVPPVYTVTAAASAAASASTASSSTTPLQQRCASPDISVGSSPDSGVGTGSGVVPGGGVGVSVAPPQLYKLLVPLLRCDLTEVRDVASLALGNINHHALSDLMEELVPNVRESLDRKQENMRRRRRRDTLRVQLMKLFNTAATAGTFALSESVIDNDTGALLKHYLDYLDGARTYLENDSDRDNALLTQIKVLFCKFVKRLIKSFTLEQHHTLIPRTIRRGLFCMFVSWSGPFGLHFGYKLNDVGIHGEELEESALEASVAVLCCGAVYVSSMLSEEATLYQWLDAMLVSEQQQVRQLAHAAIVLLLEFNPDCGALLDWLVEKCYTSEPRVGDDCFSALATIFSAREYPCDRYIAIMTVSLLYTACPRTQMQETALQLLQILDTRFFGTRPAATYNELGLTNTAATGVCSTLDVFLTTTYSRSHLYLSKQLAHLHPELTMPIFSEISCRLQTARSSVRQLLFSCLLPWLFNMELMDSAMPPAHQPHSGQYYADAGLRREGWGSVEATEMVLNNLFYITAKFGEEHPKEVEELWAALCSCWPNNLRVIIRYLLIVVGMAPNNLLPHAQRVAVSIGIARPDRLVEELMVEMGCVETLCLIERTETPPFYRVTAVRKCSGGQEEGGGGVGVGGKAGEGGGGGSEAGTLHTKRHSGDHHDSGSASSPMCGREQRSAPGSLRSISSLGSGVSSVIAVDSHNNPNSNTITPASAAAAATITRSSRPASSLAPNSAATSNNMEDSATEDAVEDNFTLMRRSQQQQHQHHDSYHSYHPHSVHHGGEEGTPHYQPPQPHPLPMPEYGGYFAPLTEYLPDSSQPITAFHRCYLSVLLMCEVLVAGIDADCHSVDWSVHVPLMLHIIVLGLDHSRPIVHQHCKRLLVHLLTVVADHRDHLGIARVLLNRKTCALNYKLIPHNTFQHNKHFTDNIPTSSLPVAEANNSKVAGTGDNSALVKTDGGAVELANNSGSGNTATPAKGTSMQTSVEGTLTEGLPSLDSELSEDEDATATTTTNSTTDAAPAATSAAATDSAIAAGSVEQGEQTRAVSNASSAVPPSDELQYSIKALVDFIAASDNQPLWNYEDITPKQLTIRSAQQLANFVRHVVSILSESLPHSHLEERLAQIALQVALSCSSRHYAGRSLQVLRCLHVSLSSRMLSELLGRLVETVAEQGEDMQGYVTELMLTLEAAVDALHSDFRPIEFVRELFKSTPNLNKERKVCLGGVLGSMAVVGSHYPPLHRLGHSHHTANYPLIAPGSPGHLRSTSFSVSYARGKHIASPTADIRVSGEMRGRSGTDSDARFRQQQQQQLSGGSLSRSRSAQSLKMLADQTNDDKLAVLSQLFWIAVSLLESDYDYEFLLATRLLEKVLSRLPLDRPDALDKLEKLQQQLKWKGFPGVHALLLKGCTSPTLYEPAVSLLASLTRYTHLQVIDPSQSRAGFAMNVIALLPYMLHHYEDANALCIQAAENIAKVSQECSDEGKQLQNLATVMTLYSRRNFSKESFQWTKCVVKYLHDSYAQQASALLAFLVEILEKGPAWVQSPVLNIVYCLLHYTDINSPPHTAALNADLLSVIAKHMEGVHWKEALRILKLAVTGSSSLVLPPSTLRSGLPTASPTRGDAVDHIILMHTKKELPGRTMEFTFDVTQTPIIGRRYLQQSQQPCTSGTVSSTASSTGGASSSATAGAASEPSSITVTDGASTGITGISGITGGISGITGGITGGISGITGGISSITGGISGITSGLTGGLTGMAGLSQVSPRRTSSFSPYDVTNSQGTGAVPWKRPWQSQARVRECLVKLLNTCGQRVGLPKSPSGLSSAKVQSWSVSLRWPHLLRRCLPALLLARTGRQLTTSRPLRTNSPSSRTSTFSSMNSRAKGRKVSTTSTCGECVVAPPPTRALPQLRPLPPSPPCNSSSPRLHQALLVHPVLPLNPTGGMRTAPYHQWMTRVFPLTPLNLQQQRNLLPSPLPHAAVSLLLLLGKQDQGRNLARKGRR</sequence>
<accession>A0A6A7FQZ6</accession>
<feature type="compositionally biased region" description="Polar residues" evidence="1">
    <location>
        <begin position="1975"/>
        <end position="1998"/>
    </location>
</feature>
<dbReference type="InterPro" id="IPR025614">
    <property type="entry name" value="Cell_morpho_N"/>
</dbReference>
<feature type="compositionally biased region" description="Polar residues" evidence="1">
    <location>
        <begin position="2698"/>
        <end position="2708"/>
    </location>
</feature>
<dbReference type="GO" id="GO:0031175">
    <property type="term" value="P:neuron projection development"/>
    <property type="evidence" value="ECO:0007669"/>
    <property type="project" value="TreeGrafter"/>
</dbReference>
<evidence type="ECO:0000313" key="6">
    <source>
        <dbReference type="EMBL" id="LAC21021.1"/>
    </source>
</evidence>
<evidence type="ECO:0000259" key="3">
    <source>
        <dbReference type="Pfam" id="PF14225"/>
    </source>
</evidence>
<dbReference type="EMBL" id="IACT01001682">
    <property type="protein sequence ID" value="LAC21021.1"/>
    <property type="molecule type" value="mRNA"/>
</dbReference>
<feature type="compositionally biased region" description="Low complexity" evidence="1">
    <location>
        <begin position="2313"/>
        <end position="2327"/>
    </location>
</feature>
<feature type="region of interest" description="Disordered" evidence="1">
    <location>
        <begin position="1"/>
        <end position="80"/>
    </location>
</feature>
<feature type="region of interest" description="Disordered" evidence="1">
    <location>
        <begin position="228"/>
        <end position="247"/>
    </location>
</feature>
<name>A0A6A7FQZ6_9CRUS</name>
<dbReference type="Pfam" id="PF14225">
    <property type="entry name" value="MOR2-PAG1_C"/>
    <property type="match status" value="1"/>
</dbReference>
<feature type="region of interest" description="Disordered" evidence="1">
    <location>
        <begin position="1734"/>
        <end position="1807"/>
    </location>
</feature>
<dbReference type="PANTHER" id="PTHR12295:SF30">
    <property type="entry name" value="PROTEIN FURRY"/>
    <property type="match status" value="1"/>
</dbReference>
<dbReference type="InterPro" id="IPR029473">
    <property type="entry name" value="MOR2-PAG1_mid"/>
</dbReference>
<reference evidence="6" key="1">
    <citation type="submission" date="2017-11" db="EMBL/GenBank/DDBJ databases">
        <title>The sensing device of the deep-sea amphipod.</title>
        <authorList>
            <person name="Kobayashi H."/>
            <person name="Nagahama T."/>
            <person name="Arai W."/>
            <person name="Sasagawa Y."/>
            <person name="Umeda M."/>
            <person name="Hayashi T."/>
            <person name="Nikaido I."/>
            <person name="Watanabe H."/>
            <person name="Oguri K."/>
            <person name="Kitazato H."/>
            <person name="Fujioka K."/>
            <person name="Kido Y."/>
            <person name="Takami H."/>
        </authorList>
    </citation>
    <scope>NUCLEOTIDE SEQUENCE</scope>
    <source>
        <tissue evidence="6">Whole body</tissue>
    </source>
</reference>
<dbReference type="GO" id="GO:0000902">
    <property type="term" value="P:cell morphogenesis"/>
    <property type="evidence" value="ECO:0007669"/>
    <property type="project" value="InterPro"/>
</dbReference>
<dbReference type="InterPro" id="IPR045842">
    <property type="entry name" value="Fry_C"/>
</dbReference>
<dbReference type="SUPFAM" id="SSF48371">
    <property type="entry name" value="ARM repeat"/>
    <property type="match status" value="2"/>
</dbReference>
<feature type="domain" description="Cell morphogenesis central region" evidence="4">
    <location>
        <begin position="1314"/>
        <end position="1568"/>
    </location>
</feature>
<feature type="compositionally biased region" description="Low complexity" evidence="1">
    <location>
        <begin position="2056"/>
        <end position="2066"/>
    </location>
</feature>
<proteinExistence type="evidence at transcript level"/>
<evidence type="ECO:0000259" key="4">
    <source>
        <dbReference type="Pfam" id="PF14228"/>
    </source>
</evidence>
<feature type="region of interest" description="Disordered" evidence="1">
    <location>
        <begin position="1972"/>
        <end position="2066"/>
    </location>
</feature>
<dbReference type="GO" id="GO:0005938">
    <property type="term" value="C:cell cortex"/>
    <property type="evidence" value="ECO:0007669"/>
    <property type="project" value="TreeGrafter"/>
</dbReference>
<dbReference type="InterPro" id="IPR039867">
    <property type="entry name" value="Furry/Tao3/Mor2"/>
</dbReference>
<feature type="domain" description="Protein furry C-terminal" evidence="5">
    <location>
        <begin position="2640"/>
        <end position="2691"/>
    </location>
</feature>
<evidence type="ECO:0000256" key="1">
    <source>
        <dbReference type="SAM" id="MobiDB-lite"/>
    </source>
</evidence>
<feature type="compositionally biased region" description="Low complexity" evidence="1">
    <location>
        <begin position="1051"/>
        <end position="1063"/>
    </location>
</feature>
<feature type="compositionally biased region" description="Polar residues" evidence="1">
    <location>
        <begin position="1741"/>
        <end position="1754"/>
    </location>
</feature>
<dbReference type="GO" id="GO:0030427">
    <property type="term" value="C:site of polarized growth"/>
    <property type="evidence" value="ECO:0007669"/>
    <property type="project" value="TreeGrafter"/>
</dbReference>
<feature type="compositionally biased region" description="Gly residues" evidence="1">
    <location>
        <begin position="1636"/>
        <end position="1658"/>
    </location>
</feature>
<evidence type="ECO:0000259" key="5">
    <source>
        <dbReference type="Pfam" id="PF19421"/>
    </source>
</evidence>
<feature type="compositionally biased region" description="Low complexity" evidence="1">
    <location>
        <begin position="2018"/>
        <end position="2045"/>
    </location>
</feature>
<organism evidence="6">
    <name type="scientific">Hirondellea gigas</name>
    <dbReference type="NCBI Taxonomy" id="1518452"/>
    <lineage>
        <taxon>Eukaryota</taxon>
        <taxon>Metazoa</taxon>
        <taxon>Ecdysozoa</taxon>
        <taxon>Arthropoda</taxon>
        <taxon>Crustacea</taxon>
        <taxon>Multicrustacea</taxon>
        <taxon>Malacostraca</taxon>
        <taxon>Eumalacostraca</taxon>
        <taxon>Peracarida</taxon>
        <taxon>Amphipoda</taxon>
        <taxon>Amphilochidea</taxon>
        <taxon>Lysianassida</taxon>
        <taxon>Lysianassidira</taxon>
        <taxon>Lysianassoidea</taxon>
        <taxon>Lysianassidae</taxon>
        <taxon>Hirondellea</taxon>
    </lineage>
</organism>
<feature type="compositionally biased region" description="Basic and acidic residues" evidence="1">
    <location>
        <begin position="232"/>
        <end position="243"/>
    </location>
</feature>
<feature type="domain" description="Cell morphogenesis protein C-terminal" evidence="3">
    <location>
        <begin position="2351"/>
        <end position="2606"/>
    </location>
</feature>
<protein>
    <submittedName>
        <fullName evidence="6">Protein furry-like</fullName>
    </submittedName>
</protein>
<feature type="domain" description="Protein furry C-terminal" evidence="5">
    <location>
        <begin position="2770"/>
        <end position="2827"/>
    </location>
</feature>
<dbReference type="InterPro" id="IPR016024">
    <property type="entry name" value="ARM-type_fold"/>
</dbReference>
<dbReference type="Pfam" id="PF14228">
    <property type="entry name" value="MOR2-PAG1_mid"/>
    <property type="match status" value="3"/>
</dbReference>
<feature type="region of interest" description="Disordered" evidence="1">
    <location>
        <begin position="2295"/>
        <end position="2327"/>
    </location>
</feature>